<protein>
    <submittedName>
        <fullName evidence="2">Uncharacterized protein</fullName>
    </submittedName>
</protein>
<dbReference type="AlphaFoldDB" id="A0A7J7J4V9"/>
<comment type="caution">
    <text evidence="2">The sequence shown here is derived from an EMBL/GenBank/DDBJ whole genome shotgun (WGS) entry which is preliminary data.</text>
</comment>
<proteinExistence type="predicted"/>
<evidence type="ECO:0000313" key="3">
    <source>
        <dbReference type="Proteomes" id="UP000593567"/>
    </source>
</evidence>
<feature type="region of interest" description="Disordered" evidence="1">
    <location>
        <begin position="52"/>
        <end position="71"/>
    </location>
</feature>
<name>A0A7J7J4V9_BUGNE</name>
<keyword evidence="3" id="KW-1185">Reference proteome</keyword>
<gene>
    <name evidence="2" type="ORF">EB796_020464</name>
</gene>
<reference evidence="2" key="1">
    <citation type="submission" date="2020-06" db="EMBL/GenBank/DDBJ databases">
        <title>Draft genome of Bugula neritina, a colonial animal packing powerful symbionts and potential medicines.</title>
        <authorList>
            <person name="Rayko M."/>
        </authorList>
    </citation>
    <scope>NUCLEOTIDE SEQUENCE [LARGE SCALE GENOMIC DNA]</scope>
    <source>
        <strain evidence="2">Kwan_BN1</strain>
    </source>
</reference>
<accession>A0A7J7J4V9</accession>
<organism evidence="2 3">
    <name type="scientific">Bugula neritina</name>
    <name type="common">Brown bryozoan</name>
    <name type="synonym">Sertularia neritina</name>
    <dbReference type="NCBI Taxonomy" id="10212"/>
    <lineage>
        <taxon>Eukaryota</taxon>
        <taxon>Metazoa</taxon>
        <taxon>Spiralia</taxon>
        <taxon>Lophotrochozoa</taxon>
        <taxon>Bryozoa</taxon>
        <taxon>Gymnolaemata</taxon>
        <taxon>Cheilostomatida</taxon>
        <taxon>Flustrina</taxon>
        <taxon>Buguloidea</taxon>
        <taxon>Bugulidae</taxon>
        <taxon>Bugula</taxon>
    </lineage>
</organism>
<sequence>MAFMPKNHWLGTLSDARSTKTRHQVKLQQKLAGHCCIAILLQQLRTSKVGRAREWAKQNPRKSRIVQNYKN</sequence>
<dbReference type="EMBL" id="VXIV02003089">
    <property type="protein sequence ID" value="KAF6021230.1"/>
    <property type="molecule type" value="Genomic_DNA"/>
</dbReference>
<dbReference type="Proteomes" id="UP000593567">
    <property type="component" value="Unassembled WGS sequence"/>
</dbReference>
<evidence type="ECO:0000256" key="1">
    <source>
        <dbReference type="SAM" id="MobiDB-lite"/>
    </source>
</evidence>
<evidence type="ECO:0000313" key="2">
    <source>
        <dbReference type="EMBL" id="KAF6021230.1"/>
    </source>
</evidence>